<dbReference type="STRING" id="318586.Pden_0336"/>
<dbReference type="AlphaFoldDB" id="A1AYV6"/>
<dbReference type="EnsemblBacteria" id="ABL68450">
    <property type="protein sequence ID" value="ABL68450"/>
    <property type="gene ID" value="Pden_0336"/>
</dbReference>
<evidence type="ECO:0000313" key="2">
    <source>
        <dbReference type="Proteomes" id="UP000000361"/>
    </source>
</evidence>
<evidence type="ECO:0000313" key="1">
    <source>
        <dbReference type="EMBL" id="ABL68450.1"/>
    </source>
</evidence>
<dbReference type="Proteomes" id="UP000000361">
    <property type="component" value="Chromosome 1"/>
</dbReference>
<proteinExistence type="predicted"/>
<dbReference type="EMBL" id="CP000489">
    <property type="protein sequence ID" value="ABL68450.1"/>
    <property type="molecule type" value="Genomic_DNA"/>
</dbReference>
<name>A1AYV6_PARDP</name>
<keyword evidence="2" id="KW-1185">Reference proteome</keyword>
<protein>
    <submittedName>
        <fullName evidence="1">Uncharacterized protein</fullName>
    </submittedName>
</protein>
<accession>A1AYV6</accession>
<gene>
    <name evidence="1" type="ordered locus">Pden_0336</name>
</gene>
<reference evidence="2" key="1">
    <citation type="submission" date="2006-12" db="EMBL/GenBank/DDBJ databases">
        <title>Complete sequence of chromosome 1 of Paracoccus denitrificans PD1222.</title>
        <authorList>
            <person name="Copeland A."/>
            <person name="Lucas S."/>
            <person name="Lapidus A."/>
            <person name="Barry K."/>
            <person name="Detter J.C."/>
            <person name="Glavina del Rio T."/>
            <person name="Hammon N."/>
            <person name="Israni S."/>
            <person name="Dalin E."/>
            <person name="Tice H."/>
            <person name="Pitluck S."/>
            <person name="Munk A.C."/>
            <person name="Brettin T."/>
            <person name="Bruce D."/>
            <person name="Han C."/>
            <person name="Tapia R."/>
            <person name="Gilna P."/>
            <person name="Schmutz J."/>
            <person name="Larimer F."/>
            <person name="Land M."/>
            <person name="Hauser L."/>
            <person name="Kyrpides N."/>
            <person name="Lykidis A."/>
            <person name="Spiro S."/>
            <person name="Richardson D.J."/>
            <person name="Moir J.W.B."/>
            <person name="Ferguson S.J."/>
            <person name="van Spanning R.J.M."/>
            <person name="Richardson P."/>
        </authorList>
    </citation>
    <scope>NUCLEOTIDE SEQUENCE [LARGE SCALE GENOMIC DNA]</scope>
    <source>
        <strain evidence="2">Pd 1222</strain>
    </source>
</reference>
<sequence>MKMNNSEGRLGEFERHLTGGFEHGKLMFLENSDPSIGTELVMFFMDVEYDPVRVTFDPEGMASIHSDGHNWHMLSADQLMMLSDMCEEAVRMWEKWDEEHQDDG</sequence>
<organism evidence="1 2">
    <name type="scientific">Paracoccus denitrificans (strain Pd 1222)</name>
    <dbReference type="NCBI Taxonomy" id="318586"/>
    <lineage>
        <taxon>Bacteria</taxon>
        <taxon>Pseudomonadati</taxon>
        <taxon>Pseudomonadota</taxon>
        <taxon>Alphaproteobacteria</taxon>
        <taxon>Rhodobacterales</taxon>
        <taxon>Paracoccaceae</taxon>
        <taxon>Paracoccus</taxon>
    </lineage>
</organism>
<dbReference type="HOGENOM" id="CLU_2247416_0_0_5"/>
<dbReference type="KEGG" id="pde:Pden_0336"/>